<dbReference type="EMBL" id="JADMLG010000010">
    <property type="protein sequence ID" value="MBH0779297.1"/>
    <property type="molecule type" value="Genomic_DNA"/>
</dbReference>
<keyword evidence="3" id="KW-0479">Metal-binding</keyword>
<dbReference type="Proteomes" id="UP000655751">
    <property type="component" value="Unassembled WGS sequence"/>
</dbReference>
<gene>
    <name evidence="8" type="ORF">IT779_23795</name>
</gene>
<dbReference type="GO" id="GO:0020037">
    <property type="term" value="F:heme binding"/>
    <property type="evidence" value="ECO:0007669"/>
    <property type="project" value="InterPro"/>
</dbReference>
<feature type="region of interest" description="Disordered" evidence="7">
    <location>
        <begin position="1"/>
        <end position="20"/>
    </location>
</feature>
<comment type="caution">
    <text evidence="8">The sequence shown here is derived from an EMBL/GenBank/DDBJ whole genome shotgun (WGS) entry which is preliminary data.</text>
</comment>
<dbReference type="GO" id="GO:0016705">
    <property type="term" value="F:oxidoreductase activity, acting on paired donors, with incorporation or reduction of molecular oxygen"/>
    <property type="evidence" value="ECO:0007669"/>
    <property type="project" value="InterPro"/>
</dbReference>
<comment type="similarity">
    <text evidence="1">Belongs to the cytochrome P450 family.</text>
</comment>
<keyword evidence="6" id="KW-0503">Monooxygenase</keyword>
<accession>A0A931IFU8</accession>
<dbReference type="AlphaFoldDB" id="A0A931IFU8"/>
<dbReference type="PANTHER" id="PTHR46696">
    <property type="entry name" value="P450, PUTATIVE (EUROFUNG)-RELATED"/>
    <property type="match status" value="1"/>
</dbReference>
<evidence type="ECO:0000256" key="7">
    <source>
        <dbReference type="SAM" id="MobiDB-lite"/>
    </source>
</evidence>
<evidence type="ECO:0000313" key="8">
    <source>
        <dbReference type="EMBL" id="MBH0779297.1"/>
    </source>
</evidence>
<proteinExistence type="inferred from homology"/>
<evidence type="ECO:0000256" key="5">
    <source>
        <dbReference type="ARBA" id="ARBA00023004"/>
    </source>
</evidence>
<evidence type="ECO:0000256" key="4">
    <source>
        <dbReference type="ARBA" id="ARBA00023002"/>
    </source>
</evidence>
<dbReference type="SUPFAM" id="SSF48264">
    <property type="entry name" value="Cytochrome P450"/>
    <property type="match status" value="1"/>
</dbReference>
<evidence type="ECO:0000256" key="2">
    <source>
        <dbReference type="ARBA" id="ARBA00022617"/>
    </source>
</evidence>
<dbReference type="InterPro" id="IPR002397">
    <property type="entry name" value="Cyt_P450_B"/>
</dbReference>
<feature type="compositionally biased region" description="Polar residues" evidence="7">
    <location>
        <begin position="1"/>
        <end position="15"/>
    </location>
</feature>
<dbReference type="PROSITE" id="PS00086">
    <property type="entry name" value="CYTOCHROME_P450"/>
    <property type="match status" value="1"/>
</dbReference>
<keyword evidence="5" id="KW-0408">Iron</keyword>
<reference evidence="8" key="1">
    <citation type="submission" date="2020-11" db="EMBL/GenBank/DDBJ databases">
        <title>Nocardia NEAU-351.nov., a novel actinomycete isolated from the cow dung.</title>
        <authorList>
            <person name="Zhang X."/>
        </authorList>
    </citation>
    <scope>NUCLEOTIDE SEQUENCE</scope>
    <source>
        <strain evidence="8">NEAU-351</strain>
    </source>
</reference>
<dbReference type="InterPro" id="IPR017972">
    <property type="entry name" value="Cyt_P450_CS"/>
</dbReference>
<evidence type="ECO:0000313" key="9">
    <source>
        <dbReference type="Proteomes" id="UP000655751"/>
    </source>
</evidence>
<evidence type="ECO:0000256" key="3">
    <source>
        <dbReference type="ARBA" id="ARBA00022723"/>
    </source>
</evidence>
<dbReference type="PANTHER" id="PTHR46696:SF1">
    <property type="entry name" value="CYTOCHROME P450 YJIB-RELATED"/>
    <property type="match status" value="1"/>
</dbReference>
<dbReference type="PRINTS" id="PR00359">
    <property type="entry name" value="BP450"/>
</dbReference>
<organism evidence="8 9">
    <name type="scientific">Nocardia bovistercoris</name>
    <dbReference type="NCBI Taxonomy" id="2785916"/>
    <lineage>
        <taxon>Bacteria</taxon>
        <taxon>Bacillati</taxon>
        <taxon>Actinomycetota</taxon>
        <taxon>Actinomycetes</taxon>
        <taxon>Mycobacteriales</taxon>
        <taxon>Nocardiaceae</taxon>
        <taxon>Nocardia</taxon>
    </lineage>
</organism>
<sequence length="405" mass="43670">MSVNSENDSTRNTGCRPSDFDEPRVPLYSAAYAANPHGFHEAMRERYGSLAPVELAPGVPAWLVLRYRTALRILHDPRNFPADPRVWQRTIAPGCPVLPMLEWRPNALRNTGAAHRRYRQPVIAAINDVDTYRLRRTVARVAARLVEGFESGGKVELVTAYAFPLAFEVMNALLGCPRPTGERVGEGFAAMFDAADPEKAGTLLDEAFAELVAIEHRAPSNGITSALIAHPTGLDDAEVSQQLLTLYAAGLEPVANLVLNTLLLLVTDPRFGAGERSTREAIDEVLSHNPPVSNLCVTYPPNPIEIDDVVLPAHQPVVISMAGCNGDPEMVADNSGNAAHLAFGAGAHACPARDIAYIIAESAVDELLDALPEIRLSRPADTLTWRPGPFHRALTSLPVAVSPAS</sequence>
<keyword evidence="4" id="KW-0560">Oxidoreductase</keyword>
<dbReference type="InterPro" id="IPR036396">
    <property type="entry name" value="Cyt_P450_sf"/>
</dbReference>
<evidence type="ECO:0000256" key="1">
    <source>
        <dbReference type="ARBA" id="ARBA00010617"/>
    </source>
</evidence>
<name>A0A931IFU8_9NOCA</name>
<keyword evidence="2" id="KW-0349">Heme</keyword>
<protein>
    <submittedName>
        <fullName evidence="8">Cytochrome P450</fullName>
    </submittedName>
</protein>
<dbReference type="GO" id="GO:0004497">
    <property type="term" value="F:monooxygenase activity"/>
    <property type="evidence" value="ECO:0007669"/>
    <property type="project" value="UniProtKB-KW"/>
</dbReference>
<dbReference type="GO" id="GO:0005506">
    <property type="term" value="F:iron ion binding"/>
    <property type="evidence" value="ECO:0007669"/>
    <property type="project" value="InterPro"/>
</dbReference>
<dbReference type="Gene3D" id="1.10.630.10">
    <property type="entry name" value="Cytochrome P450"/>
    <property type="match status" value="1"/>
</dbReference>
<keyword evidence="9" id="KW-1185">Reference proteome</keyword>
<evidence type="ECO:0000256" key="6">
    <source>
        <dbReference type="ARBA" id="ARBA00023033"/>
    </source>
</evidence>